<dbReference type="InterPro" id="IPR039426">
    <property type="entry name" value="TonB-dep_rcpt-like"/>
</dbReference>
<evidence type="ECO:0000256" key="4">
    <source>
        <dbReference type="ARBA" id="ARBA00022692"/>
    </source>
</evidence>
<dbReference type="OrthoDB" id="9804995at2"/>
<name>F4KKV4_PORAD</name>
<dbReference type="STRING" id="879243.Poras_0033"/>
<dbReference type="InterPro" id="IPR037066">
    <property type="entry name" value="Plug_dom_sf"/>
</dbReference>
<dbReference type="AlphaFoldDB" id="F4KKV4"/>
<sequence>MTYLRRYDFIVGLLALLLMMLATPLSGQAQKQAPRQAQSKFTINGFVHDAQSGETLIAANVMELNSRTGTVTNEFGHYSLTLPAGEVLLQFSYVGYQSDTIRLQLSSDTTLSASLIEGQLLGEVVVVGSPNPSGVETATIGAQHISASEIKRLPAFFGEQDVIKALQLLPGVQSGSEGSSGLFVRGGDPDQNLILMDGISLYNPNHMLGAFSTFNPDAVKSVTLYKGTFPARYGGRLSSVVDVRLKDGDMQEYHGNVSVGLISSKVNVEGPIVKDRTTFNFSARRTYLDLLAAIALAIRNRQEGEDGEKVKGGYNFHDLNLKVTHRFSDRDQLYLFGYYGNDRVWTHYTSGDDKQQMSWLWGNAMGSLRWNHVINGQLFLNTTASYTQYRSRLRMKMQETQDQPPMAMNYDSGIRDWLLTSELHYSPVEQHQLLFGANYTFHTFRPEMTSVKVNGKDLNDFSGTDFDVFGSNPKIYAHEASLYAEDEMKLGDKWTFNAGLRYSFYYVRGKDYHNIEPRVSAAWRITPTLTAKVGYALMTQHVHLLTNNSLSLPTDLWVPSTDRIKPMHVHHFTAGLFLHVPRWGDFSVEGYYKPLSNVLEYKEGSFFYGVSTNWEQMVAMGRGTAYGVELLWQRKVGKLTGWVSYAWARTWRTFDQPGEELNFGRTFPAKYDRIHDFKITAMYQLGKSWDFAATWVFASGQTGTIATHEYDGMRDPLAPSMYGASGTLNYVAERNNYRFKPYHRLDLSVTYTKHHKRGKSLWNLSVYNAYNNMNPFLVTPVSEKTGDHAYRTVLQQVTIFPILPNISYTYSF</sequence>
<evidence type="ECO:0000313" key="15">
    <source>
        <dbReference type="Proteomes" id="UP000006545"/>
    </source>
</evidence>
<evidence type="ECO:0000256" key="9">
    <source>
        <dbReference type="ARBA" id="ARBA00023237"/>
    </source>
</evidence>
<dbReference type="Gene3D" id="2.60.40.1120">
    <property type="entry name" value="Carboxypeptidase-like, regulatory domain"/>
    <property type="match status" value="1"/>
</dbReference>
<keyword evidence="3 10" id="KW-1134">Transmembrane beta strand</keyword>
<evidence type="ECO:0000256" key="3">
    <source>
        <dbReference type="ARBA" id="ARBA00022452"/>
    </source>
</evidence>
<feature type="domain" description="TonB-dependent receptor-like beta-barrel" evidence="12">
    <location>
        <begin position="328"/>
        <end position="768"/>
    </location>
</feature>
<dbReference type="InterPro" id="IPR012910">
    <property type="entry name" value="Plug_dom"/>
</dbReference>
<dbReference type="GO" id="GO:0044718">
    <property type="term" value="P:siderophore transmembrane transport"/>
    <property type="evidence" value="ECO:0007669"/>
    <property type="project" value="TreeGrafter"/>
</dbReference>
<dbReference type="GO" id="GO:0009279">
    <property type="term" value="C:cell outer membrane"/>
    <property type="evidence" value="ECO:0007669"/>
    <property type="project" value="UniProtKB-SubCell"/>
</dbReference>
<dbReference type="SUPFAM" id="SSF49464">
    <property type="entry name" value="Carboxypeptidase regulatory domain-like"/>
    <property type="match status" value="1"/>
</dbReference>
<dbReference type="InterPro" id="IPR008969">
    <property type="entry name" value="CarboxyPept-like_regulatory"/>
</dbReference>
<evidence type="ECO:0000256" key="1">
    <source>
        <dbReference type="ARBA" id="ARBA00004571"/>
    </source>
</evidence>
<evidence type="ECO:0000256" key="8">
    <source>
        <dbReference type="ARBA" id="ARBA00023170"/>
    </source>
</evidence>
<proteinExistence type="inferred from homology"/>
<evidence type="ECO:0000256" key="11">
    <source>
        <dbReference type="RuleBase" id="RU003357"/>
    </source>
</evidence>
<feature type="domain" description="TonB-dependent receptor plug" evidence="13">
    <location>
        <begin position="143"/>
        <end position="236"/>
    </location>
</feature>
<comment type="similarity">
    <text evidence="10 11">Belongs to the TonB-dependent receptor family.</text>
</comment>
<dbReference type="GO" id="GO:0015344">
    <property type="term" value="F:siderophore uptake transmembrane transporter activity"/>
    <property type="evidence" value="ECO:0007669"/>
    <property type="project" value="TreeGrafter"/>
</dbReference>
<evidence type="ECO:0000256" key="5">
    <source>
        <dbReference type="ARBA" id="ARBA00022729"/>
    </source>
</evidence>
<dbReference type="RefSeq" id="WP_013759717.1">
    <property type="nucleotide sequence ID" value="NC_015501.1"/>
</dbReference>
<keyword evidence="5" id="KW-0732">Signal</keyword>
<dbReference type="Pfam" id="PF13715">
    <property type="entry name" value="CarbopepD_reg_2"/>
    <property type="match status" value="1"/>
</dbReference>
<dbReference type="HOGENOM" id="CLU_016599_0_0_10"/>
<evidence type="ECO:0000256" key="10">
    <source>
        <dbReference type="PROSITE-ProRule" id="PRU01360"/>
    </source>
</evidence>
<evidence type="ECO:0000256" key="6">
    <source>
        <dbReference type="ARBA" id="ARBA00023077"/>
    </source>
</evidence>
<evidence type="ECO:0000256" key="7">
    <source>
        <dbReference type="ARBA" id="ARBA00023136"/>
    </source>
</evidence>
<keyword evidence="6 11" id="KW-0798">TonB box</keyword>
<gene>
    <name evidence="14" type="ordered locus">Poras_0033</name>
</gene>
<dbReference type="Proteomes" id="UP000006545">
    <property type="component" value="Chromosome"/>
</dbReference>
<keyword evidence="4 10" id="KW-0812">Transmembrane</keyword>
<organism evidence="14 15">
    <name type="scientific">Porphyromonas asaccharolytica (strain ATCC 25260 / DSM 20707 / BCRC 10618 / CCUG 7834 / JCM 6326 / LMG 13178 / VPI 4198 / B440)</name>
    <name type="common">Bacteroides asaccharolyticus</name>
    <dbReference type="NCBI Taxonomy" id="879243"/>
    <lineage>
        <taxon>Bacteria</taxon>
        <taxon>Pseudomonadati</taxon>
        <taxon>Bacteroidota</taxon>
        <taxon>Bacteroidia</taxon>
        <taxon>Bacteroidales</taxon>
        <taxon>Porphyromonadaceae</taxon>
        <taxon>Porphyromonas</taxon>
    </lineage>
</organism>
<dbReference type="SUPFAM" id="SSF56935">
    <property type="entry name" value="Porins"/>
    <property type="match status" value="1"/>
</dbReference>
<keyword evidence="2 10" id="KW-0813">Transport</keyword>
<keyword evidence="8" id="KW-0675">Receptor</keyword>
<evidence type="ECO:0000259" key="12">
    <source>
        <dbReference type="Pfam" id="PF00593"/>
    </source>
</evidence>
<evidence type="ECO:0000259" key="13">
    <source>
        <dbReference type="Pfam" id="PF07715"/>
    </source>
</evidence>
<keyword evidence="15" id="KW-1185">Reference proteome</keyword>
<evidence type="ECO:0000313" key="14">
    <source>
        <dbReference type="EMBL" id="AEE11987.1"/>
    </source>
</evidence>
<dbReference type="KEGG" id="pah:Poras_0033"/>
<comment type="subcellular location">
    <subcellularLocation>
        <location evidence="1 10">Cell outer membrane</location>
        <topology evidence="1 10">Multi-pass membrane protein</topology>
    </subcellularLocation>
</comment>
<protein>
    <submittedName>
        <fullName evidence="14">Outer membrane insertion C-terminal signal</fullName>
    </submittedName>
</protein>
<reference evidence="15" key="1">
    <citation type="submission" date="2011-04" db="EMBL/GenBank/DDBJ databases">
        <title>The complete genome of Porphyromonas asaccharolytica DSM 20707.</title>
        <authorList>
            <person name="Lucas S."/>
            <person name="Han J."/>
            <person name="Lapidus A."/>
            <person name="Bruce D."/>
            <person name="Goodwin L."/>
            <person name="Pitluck S."/>
            <person name="Peters L."/>
            <person name="Kyrpides N."/>
            <person name="Mavromatis K."/>
            <person name="Ivanova N."/>
            <person name="Ovchinnikova G."/>
            <person name="Pagani I."/>
            <person name="Lu M."/>
            <person name="Detter J.C."/>
            <person name="Tapia R."/>
            <person name="Han C."/>
            <person name="Land M."/>
            <person name="Hauser L."/>
            <person name="Markowitz V."/>
            <person name="Cheng J.-F."/>
            <person name="Hugenholtz P."/>
            <person name="Woyke T."/>
            <person name="Wu D."/>
            <person name="Gronow S."/>
            <person name="Wellnitz S."/>
            <person name="Brambilla E."/>
            <person name="Klenk H.-P."/>
            <person name="Eisen J.A."/>
        </authorList>
    </citation>
    <scope>NUCLEOTIDE SEQUENCE [LARGE SCALE GENOMIC DNA]</scope>
    <source>
        <strain evidence="15">ATCC 25260 / DSM 20707 / VPI 4198</strain>
    </source>
</reference>
<keyword evidence="7 10" id="KW-0472">Membrane</keyword>
<evidence type="ECO:0000256" key="2">
    <source>
        <dbReference type="ARBA" id="ARBA00022448"/>
    </source>
</evidence>
<dbReference type="eggNOG" id="COG4771">
    <property type="taxonomic scope" value="Bacteria"/>
</dbReference>
<dbReference type="Gene3D" id="2.170.130.10">
    <property type="entry name" value="TonB-dependent receptor, plug domain"/>
    <property type="match status" value="1"/>
</dbReference>
<dbReference type="Gene3D" id="2.40.170.20">
    <property type="entry name" value="TonB-dependent receptor, beta-barrel domain"/>
    <property type="match status" value="1"/>
</dbReference>
<dbReference type="InterPro" id="IPR000531">
    <property type="entry name" value="Beta-barrel_TonB"/>
</dbReference>
<keyword evidence="9 10" id="KW-0998">Cell outer membrane</keyword>
<dbReference type="PROSITE" id="PS52016">
    <property type="entry name" value="TONB_DEPENDENT_REC_3"/>
    <property type="match status" value="1"/>
</dbReference>
<dbReference type="EMBL" id="CP002689">
    <property type="protein sequence ID" value="AEE11987.1"/>
    <property type="molecule type" value="Genomic_DNA"/>
</dbReference>
<dbReference type="PANTHER" id="PTHR30069">
    <property type="entry name" value="TONB-DEPENDENT OUTER MEMBRANE RECEPTOR"/>
    <property type="match status" value="1"/>
</dbReference>
<accession>F4KKV4</accession>
<dbReference type="Pfam" id="PF07715">
    <property type="entry name" value="Plug"/>
    <property type="match status" value="1"/>
</dbReference>
<dbReference type="PANTHER" id="PTHR30069:SF29">
    <property type="entry name" value="HEMOGLOBIN AND HEMOGLOBIN-HAPTOGLOBIN-BINDING PROTEIN 1-RELATED"/>
    <property type="match status" value="1"/>
</dbReference>
<dbReference type="Pfam" id="PF00593">
    <property type="entry name" value="TonB_dep_Rec_b-barrel"/>
    <property type="match status" value="1"/>
</dbReference>
<dbReference type="InterPro" id="IPR036942">
    <property type="entry name" value="Beta-barrel_TonB_sf"/>
</dbReference>